<evidence type="ECO:0000313" key="2">
    <source>
        <dbReference type="EMBL" id="UOO90889.1"/>
    </source>
</evidence>
<dbReference type="SMART" id="SM00671">
    <property type="entry name" value="SEL1"/>
    <property type="match status" value="3"/>
</dbReference>
<dbReference type="SUPFAM" id="SSF81901">
    <property type="entry name" value="HCP-like"/>
    <property type="match status" value="1"/>
</dbReference>
<dbReference type="Pfam" id="PF08238">
    <property type="entry name" value="Sel1"/>
    <property type="match status" value="3"/>
</dbReference>
<feature type="chain" id="PRO_5047429360" evidence="1">
    <location>
        <begin position="23"/>
        <end position="171"/>
    </location>
</feature>
<dbReference type="PANTHER" id="PTHR43628:SF1">
    <property type="entry name" value="CHITIN SYNTHASE REGULATORY FACTOR 2-RELATED"/>
    <property type="match status" value="1"/>
</dbReference>
<dbReference type="Gene3D" id="1.25.40.10">
    <property type="entry name" value="Tetratricopeptide repeat domain"/>
    <property type="match status" value="1"/>
</dbReference>
<gene>
    <name evidence="2" type="ORF">LVJ82_07985</name>
</gene>
<keyword evidence="1" id="KW-0732">Signal</keyword>
<accession>A0ABY4E6I3</accession>
<dbReference type="Proteomes" id="UP000832011">
    <property type="component" value="Chromosome"/>
</dbReference>
<dbReference type="RefSeq" id="WP_058305331.1">
    <property type="nucleotide sequence ID" value="NZ_CABKVG010000006.1"/>
</dbReference>
<sequence>MKFKSWGMVAALVLALPNAAWAWQQECEPQFDSLAQVQAQANKGNAEAQYWLGEAYFDGSNVLEAPLEVDYVQARAWYDKAAKQQDACAQHAIGWMYDSGEGVDEDMTQAFAWYEKAAKQGLSKSQFNLGVLYRDGVGVEQNMSAAKTWFAKAAAQGDEEAAAELTDWPQE</sequence>
<protein>
    <submittedName>
        <fullName evidence="2">Sel1 repeat family protein</fullName>
    </submittedName>
</protein>
<feature type="signal peptide" evidence="1">
    <location>
        <begin position="1"/>
        <end position="22"/>
    </location>
</feature>
<dbReference type="InterPro" id="IPR011990">
    <property type="entry name" value="TPR-like_helical_dom_sf"/>
</dbReference>
<dbReference type="InterPro" id="IPR006597">
    <property type="entry name" value="Sel1-like"/>
</dbReference>
<dbReference type="InterPro" id="IPR052945">
    <property type="entry name" value="Mitotic_Regulator"/>
</dbReference>
<evidence type="ECO:0000256" key="1">
    <source>
        <dbReference type="SAM" id="SignalP"/>
    </source>
</evidence>
<dbReference type="EMBL" id="CP091511">
    <property type="protein sequence ID" value="UOO90889.1"/>
    <property type="molecule type" value="Genomic_DNA"/>
</dbReference>
<proteinExistence type="predicted"/>
<organism evidence="2 3">
    <name type="scientific">Vitreoscilla massiliensis</name>
    <dbReference type="NCBI Taxonomy" id="1689272"/>
    <lineage>
        <taxon>Bacteria</taxon>
        <taxon>Pseudomonadati</taxon>
        <taxon>Pseudomonadota</taxon>
        <taxon>Betaproteobacteria</taxon>
        <taxon>Neisseriales</taxon>
        <taxon>Neisseriaceae</taxon>
        <taxon>Vitreoscilla</taxon>
    </lineage>
</organism>
<dbReference type="PANTHER" id="PTHR43628">
    <property type="entry name" value="ACTIVATOR OF C KINASE PROTEIN 1-RELATED"/>
    <property type="match status" value="1"/>
</dbReference>
<evidence type="ECO:0000313" key="3">
    <source>
        <dbReference type="Proteomes" id="UP000832011"/>
    </source>
</evidence>
<name>A0ABY4E6I3_9NEIS</name>
<reference evidence="2 3" key="1">
    <citation type="journal article" date="2022" name="Res Sq">
        <title>Evolution of multicellular longitudinally dividing oral cavity symbionts (Neisseriaceae).</title>
        <authorList>
            <person name="Nyongesa S."/>
            <person name="Weber P."/>
            <person name="Bernet E."/>
            <person name="Pullido F."/>
            <person name="Nieckarz M."/>
            <person name="Delaby M."/>
            <person name="Nieves C."/>
            <person name="Viehboeck T."/>
            <person name="Krause N."/>
            <person name="Rivera-Millot A."/>
            <person name="Nakamura A."/>
            <person name="Vischer N."/>
            <person name="VanNieuwenhze M."/>
            <person name="Brun Y."/>
            <person name="Cava F."/>
            <person name="Bulgheresi S."/>
            <person name="Veyrier F."/>
        </authorList>
    </citation>
    <scope>NUCLEOTIDE SEQUENCE [LARGE SCALE GENOMIC DNA]</scope>
    <source>
        <strain evidence="2 3">SN4</strain>
    </source>
</reference>
<keyword evidence="3" id="KW-1185">Reference proteome</keyword>